<name>A0ABW0NDF7_9BURK</name>
<gene>
    <name evidence="2" type="ORF">ACFPOE_06455</name>
</gene>
<dbReference type="Gene3D" id="3.10.310.50">
    <property type="match status" value="1"/>
</dbReference>
<dbReference type="PANTHER" id="PTHR30373:SF8">
    <property type="entry name" value="BLL7265 PROTEIN"/>
    <property type="match status" value="1"/>
</dbReference>
<keyword evidence="3" id="KW-1185">Reference proteome</keyword>
<dbReference type="PANTHER" id="PTHR30373">
    <property type="entry name" value="UPF0603 PROTEIN YGCG"/>
    <property type="match status" value="1"/>
</dbReference>
<dbReference type="RefSeq" id="WP_376849190.1">
    <property type="nucleotide sequence ID" value="NZ_JBHSMF010000005.1"/>
</dbReference>
<organism evidence="2 3">
    <name type="scientific">Caenimonas terrae</name>
    <dbReference type="NCBI Taxonomy" id="696074"/>
    <lineage>
        <taxon>Bacteria</taxon>
        <taxon>Pseudomonadati</taxon>
        <taxon>Pseudomonadota</taxon>
        <taxon>Betaproteobacteria</taxon>
        <taxon>Burkholderiales</taxon>
        <taxon>Comamonadaceae</taxon>
        <taxon>Caenimonas</taxon>
    </lineage>
</organism>
<evidence type="ECO:0000259" key="1">
    <source>
        <dbReference type="Pfam" id="PF04536"/>
    </source>
</evidence>
<dbReference type="Pfam" id="PF04536">
    <property type="entry name" value="TPM_phosphatase"/>
    <property type="match status" value="1"/>
</dbReference>
<proteinExistence type="predicted"/>
<sequence>MAAKRALTSRIGRLFKHRLLDESDTRKAIPPALLARLQQQVAASERRHSGEIRIYVEASLPSGYVWRDATPRERAVAMFAKLGVWDTEHNNGVLIYLLLAERAIEIVADRSLSRRVPAAEWAAMVQRMGAAFREGRFEEGLTQAVDEVSAVLARHYPLAPGASNSNELPDEPVLG</sequence>
<evidence type="ECO:0000313" key="3">
    <source>
        <dbReference type="Proteomes" id="UP001596037"/>
    </source>
</evidence>
<dbReference type="Proteomes" id="UP001596037">
    <property type="component" value="Unassembled WGS sequence"/>
</dbReference>
<feature type="domain" description="TPM" evidence="1">
    <location>
        <begin position="24"/>
        <end position="150"/>
    </location>
</feature>
<protein>
    <submittedName>
        <fullName evidence="2">TPM domain-containing protein</fullName>
    </submittedName>
</protein>
<dbReference type="EMBL" id="JBHSMF010000005">
    <property type="protein sequence ID" value="MFC5497168.1"/>
    <property type="molecule type" value="Genomic_DNA"/>
</dbReference>
<accession>A0ABW0NDF7</accession>
<reference evidence="3" key="1">
    <citation type="journal article" date="2019" name="Int. J. Syst. Evol. Microbiol.">
        <title>The Global Catalogue of Microorganisms (GCM) 10K type strain sequencing project: providing services to taxonomists for standard genome sequencing and annotation.</title>
        <authorList>
            <consortium name="The Broad Institute Genomics Platform"/>
            <consortium name="The Broad Institute Genome Sequencing Center for Infectious Disease"/>
            <person name="Wu L."/>
            <person name="Ma J."/>
        </authorList>
    </citation>
    <scope>NUCLEOTIDE SEQUENCE [LARGE SCALE GENOMIC DNA]</scope>
    <source>
        <strain evidence="3">CCUG 57401</strain>
    </source>
</reference>
<dbReference type="InterPro" id="IPR007621">
    <property type="entry name" value="TPM_dom"/>
</dbReference>
<comment type="caution">
    <text evidence="2">The sequence shown here is derived from an EMBL/GenBank/DDBJ whole genome shotgun (WGS) entry which is preliminary data.</text>
</comment>
<evidence type="ECO:0000313" key="2">
    <source>
        <dbReference type="EMBL" id="MFC5497168.1"/>
    </source>
</evidence>